<protein>
    <recommendedName>
        <fullName evidence="3">DUF2971 domain-containing protein</fullName>
    </recommendedName>
</protein>
<evidence type="ECO:0008006" key="3">
    <source>
        <dbReference type="Google" id="ProtNLM"/>
    </source>
</evidence>
<evidence type="ECO:0000313" key="1">
    <source>
        <dbReference type="EMBL" id="MDP5226147.1"/>
    </source>
</evidence>
<reference evidence="1 2" key="1">
    <citation type="submission" date="2023-08" db="EMBL/GenBank/DDBJ databases">
        <title>Arthrobacter horti sp. nov., isolated from forest soil.</title>
        <authorList>
            <person name="Park M."/>
        </authorList>
    </citation>
    <scope>NUCLEOTIDE SEQUENCE [LARGE SCALE GENOMIC DNA]</scope>
    <source>
        <strain evidence="1 2">YJM1</strain>
    </source>
</reference>
<accession>A0ABT9ILK3</accession>
<organism evidence="1 2">
    <name type="scientific">Arthrobacter horti</name>
    <dbReference type="NCBI Taxonomy" id="3068273"/>
    <lineage>
        <taxon>Bacteria</taxon>
        <taxon>Bacillati</taxon>
        <taxon>Actinomycetota</taxon>
        <taxon>Actinomycetes</taxon>
        <taxon>Micrococcales</taxon>
        <taxon>Micrococcaceae</taxon>
        <taxon>Arthrobacter</taxon>
    </lineage>
</organism>
<name>A0ABT9ILK3_9MICC</name>
<comment type="caution">
    <text evidence="1">The sequence shown here is derived from an EMBL/GenBank/DDBJ whole genome shotgun (WGS) entry which is preliminary data.</text>
</comment>
<proteinExistence type="predicted"/>
<keyword evidence="2" id="KW-1185">Reference proteome</keyword>
<sequence length="95" mass="10333">MFEKPDPDHLRGDSTLSAYVACFCGDVDLLSQWRGYGGGIGGFSIGFARERLEPGNAVTKPWEPPILRDVRYGHVEGAQLIADAVAWLQALAATR</sequence>
<gene>
    <name evidence="1" type="ORF">Q9R02_03150</name>
</gene>
<dbReference type="Proteomes" id="UP001232725">
    <property type="component" value="Unassembled WGS sequence"/>
</dbReference>
<evidence type="ECO:0000313" key="2">
    <source>
        <dbReference type="Proteomes" id="UP001232725"/>
    </source>
</evidence>
<dbReference type="RefSeq" id="WP_305995170.1">
    <property type="nucleotide sequence ID" value="NZ_JAVALS010000001.1"/>
</dbReference>
<dbReference type="EMBL" id="JAVALS010000001">
    <property type="protein sequence ID" value="MDP5226147.1"/>
    <property type="molecule type" value="Genomic_DNA"/>
</dbReference>